<proteinExistence type="predicted"/>
<accession>A0ABV0BFA7</accession>
<protein>
    <submittedName>
        <fullName evidence="1">Uncharacterized protein</fullName>
    </submittedName>
</protein>
<evidence type="ECO:0000313" key="2">
    <source>
        <dbReference type="Proteomes" id="UP001427805"/>
    </source>
</evidence>
<sequence>MVAPSLAEAIVKLSQRRRAMMPDGTPRVVDFVIDLERKYD</sequence>
<comment type="caution">
    <text evidence="1">The sequence shown here is derived from an EMBL/GenBank/DDBJ whole genome shotgun (WGS) entry which is preliminary data.</text>
</comment>
<dbReference type="Proteomes" id="UP001427805">
    <property type="component" value="Unassembled WGS sequence"/>
</dbReference>
<name>A0ABV0BFA7_9SPHN</name>
<keyword evidence="2" id="KW-1185">Reference proteome</keyword>
<dbReference type="EMBL" id="JBDIZK010000011">
    <property type="protein sequence ID" value="MEN3749052.1"/>
    <property type="molecule type" value="Genomic_DNA"/>
</dbReference>
<reference evidence="1 2" key="1">
    <citation type="submission" date="2024-05" db="EMBL/GenBank/DDBJ databases">
        <title>Sphingomonas sp. HF-S3 16S ribosomal RNA gene Genome sequencing and assembly.</title>
        <authorList>
            <person name="Lee H."/>
        </authorList>
    </citation>
    <scope>NUCLEOTIDE SEQUENCE [LARGE SCALE GENOMIC DNA]</scope>
    <source>
        <strain evidence="1 2">HF-S3</strain>
    </source>
</reference>
<gene>
    <name evidence="1" type="ORF">TPR58_17900</name>
</gene>
<dbReference type="RefSeq" id="WP_346248089.1">
    <property type="nucleotide sequence ID" value="NZ_JBDIZK010000011.1"/>
</dbReference>
<evidence type="ECO:0000313" key="1">
    <source>
        <dbReference type="EMBL" id="MEN3749052.1"/>
    </source>
</evidence>
<organism evidence="1 2">
    <name type="scientific">Sphingomonas rustica</name>
    <dbReference type="NCBI Taxonomy" id="3103142"/>
    <lineage>
        <taxon>Bacteria</taxon>
        <taxon>Pseudomonadati</taxon>
        <taxon>Pseudomonadota</taxon>
        <taxon>Alphaproteobacteria</taxon>
        <taxon>Sphingomonadales</taxon>
        <taxon>Sphingomonadaceae</taxon>
        <taxon>Sphingomonas</taxon>
    </lineage>
</organism>